<feature type="region of interest" description="Disordered" evidence="15">
    <location>
        <begin position="1158"/>
        <end position="1256"/>
    </location>
</feature>
<dbReference type="InterPro" id="IPR056779">
    <property type="entry name" value="Csf1_C"/>
</dbReference>
<dbReference type="InterPro" id="IPR014721">
    <property type="entry name" value="Ribsml_uS5_D2-typ_fold_subgr"/>
</dbReference>
<dbReference type="InterPro" id="IPR035979">
    <property type="entry name" value="RBD_domain_sf"/>
</dbReference>
<evidence type="ECO:0000256" key="8">
    <source>
        <dbReference type="ARBA" id="ARBA00022917"/>
    </source>
</evidence>
<evidence type="ECO:0000256" key="10">
    <source>
        <dbReference type="ARBA" id="ARBA00024731"/>
    </source>
</evidence>
<dbReference type="Gene3D" id="1.20.1390.10">
    <property type="entry name" value="PWI domain"/>
    <property type="match status" value="1"/>
</dbReference>
<evidence type="ECO:0000313" key="21">
    <source>
        <dbReference type="Proteomes" id="UP000781932"/>
    </source>
</evidence>
<dbReference type="InterPro" id="IPR029636">
    <property type="entry name" value="Csf1"/>
</dbReference>
<feature type="compositionally biased region" description="Low complexity" evidence="15">
    <location>
        <begin position="1204"/>
        <end position="1222"/>
    </location>
</feature>
<dbReference type="SMART" id="SM00838">
    <property type="entry name" value="EFG_C"/>
    <property type="match status" value="1"/>
</dbReference>
<keyword evidence="14" id="KW-0862">Zinc</keyword>
<dbReference type="InterPro" id="IPR000571">
    <property type="entry name" value="Znf_CCCH"/>
</dbReference>
<dbReference type="GO" id="GO:0005737">
    <property type="term" value="C:cytoplasm"/>
    <property type="evidence" value="ECO:0007669"/>
    <property type="project" value="UniProtKB-SubCell"/>
</dbReference>
<dbReference type="SMART" id="SM00356">
    <property type="entry name" value="ZnF_C3H1"/>
    <property type="match status" value="1"/>
</dbReference>
<dbReference type="SUPFAM" id="SSF54928">
    <property type="entry name" value="RNA-binding domain, RBD"/>
    <property type="match status" value="1"/>
</dbReference>
<dbReference type="InterPro" id="IPR035647">
    <property type="entry name" value="EFG_III/V"/>
</dbReference>
<feature type="region of interest" description="Disordered" evidence="15">
    <location>
        <begin position="4533"/>
        <end position="4558"/>
    </location>
</feature>
<dbReference type="Pfam" id="PF00679">
    <property type="entry name" value="EFG_C"/>
    <property type="match status" value="1"/>
</dbReference>
<dbReference type="Pfam" id="PF00009">
    <property type="entry name" value="GTP_EFTU"/>
    <property type="match status" value="1"/>
</dbReference>
<name>A0A9P6HXG1_9PEZI</name>
<dbReference type="GO" id="GO:0003746">
    <property type="term" value="F:translation elongation factor activity"/>
    <property type="evidence" value="ECO:0007669"/>
    <property type="project" value="UniProtKB-KW"/>
</dbReference>
<feature type="transmembrane region" description="Helical" evidence="16">
    <location>
        <begin position="21"/>
        <end position="40"/>
    </location>
</feature>
<evidence type="ECO:0000256" key="4">
    <source>
        <dbReference type="ARBA" id="ARBA00022664"/>
    </source>
</evidence>
<reference evidence="20" key="1">
    <citation type="submission" date="2020-03" db="EMBL/GenBank/DDBJ databases">
        <authorList>
            <person name="He L."/>
        </authorList>
    </citation>
    <scope>NUCLEOTIDE SEQUENCE</scope>
    <source>
        <strain evidence="20">CkLH20</strain>
    </source>
</reference>
<dbReference type="InterPro" id="IPR000504">
    <property type="entry name" value="RRM_dom"/>
</dbReference>
<evidence type="ECO:0000256" key="13">
    <source>
        <dbReference type="PROSITE-ProRule" id="PRU00176"/>
    </source>
</evidence>
<evidence type="ECO:0000256" key="1">
    <source>
        <dbReference type="ARBA" id="ARBA00004496"/>
    </source>
</evidence>
<dbReference type="SUPFAM" id="SSF52540">
    <property type="entry name" value="P-loop containing nucleoside triphosphate hydrolases"/>
    <property type="match status" value="1"/>
</dbReference>
<feature type="domain" description="RRM" evidence="17">
    <location>
        <begin position="4389"/>
        <end position="4461"/>
    </location>
</feature>
<evidence type="ECO:0000259" key="17">
    <source>
        <dbReference type="PROSITE" id="PS50102"/>
    </source>
</evidence>
<dbReference type="InterPro" id="IPR041095">
    <property type="entry name" value="EFG_II"/>
</dbReference>
<dbReference type="PANTHER" id="PTHR32085:SF3">
    <property type="entry name" value="PROTEIN CSF1"/>
    <property type="match status" value="1"/>
</dbReference>
<dbReference type="InterPro" id="IPR005517">
    <property type="entry name" value="Transl_elong_EFG/EF2_IV"/>
</dbReference>
<keyword evidence="14" id="KW-0479">Metal-binding</keyword>
<dbReference type="SUPFAM" id="SSF54211">
    <property type="entry name" value="Ribosomal protein S5 domain 2-like"/>
    <property type="match status" value="1"/>
</dbReference>
<dbReference type="Gene3D" id="2.40.30.10">
    <property type="entry name" value="Translation factors"/>
    <property type="match status" value="1"/>
</dbReference>
<feature type="compositionally biased region" description="Basic and acidic residues" evidence="15">
    <location>
        <begin position="177"/>
        <end position="207"/>
    </location>
</feature>
<dbReference type="Pfam" id="PF25038">
    <property type="entry name" value="Csf1_C"/>
    <property type="match status" value="1"/>
</dbReference>
<dbReference type="OrthoDB" id="10051416at2759"/>
<dbReference type="Pfam" id="PF03764">
    <property type="entry name" value="EFG_IV"/>
    <property type="match status" value="1"/>
</dbReference>
<dbReference type="Pfam" id="PF14492">
    <property type="entry name" value="EFG_III"/>
    <property type="match status" value="1"/>
</dbReference>
<dbReference type="FunFam" id="3.30.70.330:FF:000647">
    <property type="entry name" value="CCCH zinc finger and RRM domain protein"/>
    <property type="match status" value="1"/>
</dbReference>
<dbReference type="CDD" id="cd16261">
    <property type="entry name" value="EF2_snRNP_III"/>
    <property type="match status" value="1"/>
</dbReference>
<evidence type="ECO:0000256" key="9">
    <source>
        <dbReference type="ARBA" id="ARBA00023134"/>
    </source>
</evidence>
<comment type="function">
    <text evidence="11">May be involved in the turnover of nuclear polyadenylated (pA+) RNA.</text>
</comment>
<proteinExistence type="predicted"/>
<dbReference type="PROSITE" id="PS51722">
    <property type="entry name" value="G_TR_2"/>
    <property type="match status" value="1"/>
</dbReference>
<evidence type="ECO:0000256" key="12">
    <source>
        <dbReference type="ARBA" id="ARBA00049117"/>
    </source>
</evidence>
<keyword evidence="4" id="KW-0507">mRNA processing</keyword>
<keyword evidence="9" id="KW-0342">GTP-binding</keyword>
<protein>
    <recommendedName>
        <fullName evidence="2">Elongation factor 2</fullName>
    </recommendedName>
</protein>
<feature type="compositionally biased region" description="Polar residues" evidence="15">
    <location>
        <begin position="221"/>
        <end position="235"/>
    </location>
</feature>
<reference evidence="20" key="2">
    <citation type="submission" date="2020-11" db="EMBL/GenBank/DDBJ databases">
        <title>Whole genome sequencing of Colletotrichum sp.</title>
        <authorList>
            <person name="Li H."/>
        </authorList>
    </citation>
    <scope>NUCLEOTIDE SEQUENCE</scope>
    <source>
        <strain evidence="20">CkLH20</strain>
    </source>
</reference>
<dbReference type="SUPFAM" id="SSF50447">
    <property type="entry name" value="Translation proteins"/>
    <property type="match status" value="1"/>
</dbReference>
<dbReference type="CDD" id="cd12257">
    <property type="entry name" value="RRM1_RBM26_like"/>
    <property type="match status" value="1"/>
</dbReference>
<dbReference type="CDD" id="cd04096">
    <property type="entry name" value="eEF2_snRNP_like_C"/>
    <property type="match status" value="1"/>
</dbReference>
<dbReference type="GO" id="GO:0006113">
    <property type="term" value="P:fermentation"/>
    <property type="evidence" value="ECO:0007669"/>
    <property type="project" value="InterPro"/>
</dbReference>
<dbReference type="InterPro" id="IPR036483">
    <property type="entry name" value="PWI_dom_sf"/>
</dbReference>
<dbReference type="FunFam" id="3.90.1430.10:FF:000003">
    <property type="entry name" value="Elongation factor 2"/>
    <property type="match status" value="1"/>
</dbReference>
<dbReference type="Gene3D" id="3.90.1430.10">
    <property type="entry name" value="Yeast translation eEF2 (G' domain)"/>
    <property type="match status" value="1"/>
</dbReference>
<keyword evidence="7" id="KW-0378">Hydrolase</keyword>
<dbReference type="Pfam" id="PF03144">
    <property type="entry name" value="GTP_EFTU_D2"/>
    <property type="match status" value="1"/>
</dbReference>
<evidence type="ECO:0000256" key="5">
    <source>
        <dbReference type="ARBA" id="ARBA00022741"/>
    </source>
</evidence>
<dbReference type="Gene3D" id="3.30.70.870">
    <property type="entry name" value="Elongation Factor G (Translational Gtpase), domain 3"/>
    <property type="match status" value="1"/>
</dbReference>
<evidence type="ECO:0000256" key="15">
    <source>
        <dbReference type="SAM" id="MobiDB-lite"/>
    </source>
</evidence>
<dbReference type="InterPro" id="IPR000795">
    <property type="entry name" value="T_Tr_GTP-bd_dom"/>
</dbReference>
<dbReference type="SMART" id="SM00360">
    <property type="entry name" value="RRM"/>
    <property type="match status" value="1"/>
</dbReference>
<dbReference type="CDD" id="cd03700">
    <property type="entry name" value="EF2_snRNP_like_II"/>
    <property type="match status" value="1"/>
</dbReference>
<dbReference type="FunFam" id="3.30.70.870:FF:000002">
    <property type="entry name" value="Translation elongation factor 2"/>
    <property type="match status" value="1"/>
</dbReference>
<dbReference type="SUPFAM" id="SSF54980">
    <property type="entry name" value="EF-G C-terminal domain-like"/>
    <property type="match status" value="2"/>
</dbReference>
<dbReference type="FunFam" id="2.40.30.10:FF:000010">
    <property type="entry name" value="Translation elongation factor 2"/>
    <property type="match status" value="1"/>
</dbReference>
<keyword evidence="3" id="KW-0963">Cytoplasm</keyword>
<feature type="compositionally biased region" description="Acidic residues" evidence="15">
    <location>
        <begin position="4758"/>
        <end position="4773"/>
    </location>
</feature>
<dbReference type="PROSITE" id="PS50103">
    <property type="entry name" value="ZF_C3H1"/>
    <property type="match status" value="1"/>
</dbReference>
<dbReference type="FunFam" id="3.40.50.300:FF:000058">
    <property type="entry name" value="Translation elongation factor 2"/>
    <property type="match status" value="1"/>
</dbReference>
<dbReference type="Pfam" id="PF00076">
    <property type="entry name" value="RRM_1"/>
    <property type="match status" value="1"/>
</dbReference>
<dbReference type="PANTHER" id="PTHR32085">
    <property type="entry name" value="PROTEIN CSF1"/>
    <property type="match status" value="1"/>
</dbReference>
<evidence type="ECO:0000313" key="20">
    <source>
        <dbReference type="EMBL" id="KAF9870066.1"/>
    </source>
</evidence>
<dbReference type="SUPFAM" id="SSF101233">
    <property type="entry name" value="PWI domain"/>
    <property type="match status" value="1"/>
</dbReference>
<dbReference type="InterPro" id="IPR005225">
    <property type="entry name" value="Small_GTP-bd"/>
</dbReference>
<feature type="zinc finger region" description="C3H1-type" evidence="14">
    <location>
        <begin position="4281"/>
        <end position="4309"/>
    </location>
</feature>
<evidence type="ECO:0000256" key="16">
    <source>
        <dbReference type="SAM" id="Phobius"/>
    </source>
</evidence>
<feature type="region of interest" description="Disordered" evidence="15">
    <location>
        <begin position="545"/>
        <end position="578"/>
    </location>
</feature>
<feature type="region of interest" description="Disordered" evidence="15">
    <location>
        <begin position="4351"/>
        <end position="4384"/>
    </location>
</feature>
<keyword evidence="14" id="KW-0863">Zinc-finger</keyword>
<feature type="domain" description="Tr-type G" evidence="19">
    <location>
        <begin position="3241"/>
        <end position="3478"/>
    </location>
</feature>
<dbReference type="FunFam" id="3.30.230.10:FF:000006">
    <property type="entry name" value="Translation elongation factor 2"/>
    <property type="match status" value="1"/>
</dbReference>
<feature type="region of interest" description="Disordered" evidence="15">
    <location>
        <begin position="170"/>
        <end position="247"/>
    </location>
</feature>
<evidence type="ECO:0000259" key="19">
    <source>
        <dbReference type="PROSITE" id="PS51722"/>
    </source>
</evidence>
<dbReference type="InterPro" id="IPR002483">
    <property type="entry name" value="PWI_dom"/>
</dbReference>
<feature type="region of interest" description="Disordered" evidence="15">
    <location>
        <begin position="4722"/>
        <end position="4773"/>
    </location>
</feature>
<comment type="subcellular location">
    <subcellularLocation>
        <location evidence="1">Cytoplasm</location>
    </subcellularLocation>
</comment>
<dbReference type="PROSITE" id="PS00301">
    <property type="entry name" value="G_TR_1"/>
    <property type="match status" value="1"/>
</dbReference>
<feature type="compositionally biased region" description="Basic residues" evidence="15">
    <location>
        <begin position="4357"/>
        <end position="4373"/>
    </location>
</feature>
<feature type="compositionally biased region" description="Polar residues" evidence="15">
    <location>
        <begin position="4742"/>
        <end position="4756"/>
    </location>
</feature>
<feature type="compositionally biased region" description="Basic and acidic residues" evidence="15">
    <location>
        <begin position="4179"/>
        <end position="4200"/>
    </location>
</feature>
<dbReference type="CDD" id="cd01681">
    <property type="entry name" value="aeEF2_snRNP_like_IV"/>
    <property type="match status" value="1"/>
</dbReference>
<dbReference type="PROSITE" id="PS50102">
    <property type="entry name" value="RRM"/>
    <property type="match status" value="1"/>
</dbReference>
<dbReference type="CDD" id="cd01885">
    <property type="entry name" value="EF2"/>
    <property type="match status" value="1"/>
</dbReference>
<sequence>MPQEGEPNPTPTETPSFNGEFLAYMLVCAALAVFFLLYFNRAFGSLLSWGIRTYTWHRYRIYLDIQALQVSLLGGRIFFTGLRYHGNNETFLVQHGYVTWRYWLRRVREVDIKASAQQQAEQASFATNGRHSNLPCRVTMSLVGLEWFIYNRSPAYDSVLAGLKEPTTAENVSTAFESKEETASLRNRGQKDTEKTDQSQEAPEKEAPGAALLSRIGNTLGRRNSSASQTSTPSDAQEDSSDTSPSDSDLPFLLQLFPIFVTCQKAAVVLGNDNTKAILIVKADGLSGEIDASKTSTPDPYKQIFKIKFQHPIVEMRENDDYKEDQATRASREKLVAEEPSPAYKTSFFKRHRRRALGTLRNLVPYWRKSVESFSLGSRSPLTTAVSQIPGSNHWQGLARYLDEDEQDARLRWAGVEYAAESTVVDSPEATLTIYWDVVGKVSAEAARRQSKETSAATYINGDEAPAWGMILAIKGGIVNYGPWADRQRADLQRVFVPSLSKDAVPATPLAEGAYRVPTQFKLYVELDEEVTLRIPIREDSKNWRWKGKEPPIKTTPPQQKRKQRNRAKKDSKTDAAPVRPGGWLDFIVPGNSTISFTMDMLASTTGYQMKLDVDLPSTELASSVNHELLWRSGAQRISCDLSTPLKWNSLRSWYFNIVADELELFMLRDHVFLLIDLVDDWATGPPAEYLVFTPFRYYLNLDLRNVKLYLNINDGNIINNPTDLEDNAYVVAKSPSLVANVCIPIDKYRPSMNAVSFALGAETFTLSLHVPPWNTQAAFISSKEIGHGENFEIDGKYHYNATTSPANIDTLTLNMGVQSPTITLYGFLIRYILVLKDNYLGDYIHFKTLEEYQDLLRAKELNPDAELANRPPPKKSNDLDVILCVKVDDPRILLPANLYSSQRHVQIETAGLSLDLRFTNYYMDLQVNLSPLNLSLGNTDSGMETPISAVSSTQLFIDGITIYGHRLFGLPPTEPTYLCNWDISVGTVSGECSTDFLTALISGGKAFAFEFDDDENALIPLSSIIVYDVTFLRVAVQGVKVWCHVEEAAFLFSIGTIDVKFNDWARTHYSRRADIKIPDLQVSCVNSESAMRHKWKSQHGVETEAFFQASIRVAIIGRKFHFSEERKLQQELIRREDQRTGRTEFLLLPGVLDDMLPDQLDPPAQGFPPVPEPTVIDGAGGDQRSFDSKSTFTRAPRLRHKSSFLSSTSSTSSNSSVVRPRSSVRSRAKSRQSDLLYPDSPEVTGKRHQRDISTSTGRHSAFYSAVGDFQRDANFHSSVAFSSQFFTPPFPLESVRPDTSEAVLHSIEEEEDGSAFGFSEFSLDEIEPSSLAEDRAQNSIIVEIPSGVTAFLNPSAVRHASLLISALQPSEPENILDSLQISSMTDIFDHQKKKKVAGEITDVMLRVPKASIRFLNSSSVERFNPGGEEQDQYDVSASKLSLSLRSTEAWENPAEPIKSNKRMSVLIRLGSAEISASERQSGADENQAAFMAQIERVMLSLGSKDVTYIDAEIGSIKNSTASEKIEYLASLIHRTGVVASELGEVLSQTVSRHEDRVKHFVYKLMTDGHPVGDPSFLTRPSAVLRSASEHLRTYDSWKMAARLRQIWTRMPAAFRDDLLINCLSGSVSPPPDAPQRVIDAFQRWRSWDLYNVAGSELIKNVYGKVDVSDNPDTAELPVMAALRLRDVQLLLDPGPKENKIAFTDLTTRMEKKTVTSAEQPAESELKPKNMTVLNVYCGEAAIMLNWELCELAEDVLRLYNKSSRAAKPPKETMAESAPPDKAKSQDAFHVVLAVGRGSIEVDTINLSATSLGHNLKASCLVDGYEKTGSSINFILSCDAVTSRLHHRSELLGMFQLRDPSVFISHELLETDTTSCHTIKSTASSRSLTLAVKQDPLFLVEVVDYLVKDELTQIHKLQKQLPDSPAPRSRRDSIKIAERLSSFRVNVALFLDEYLISVPLLQSMTYNISGVVARAAVAANFGKELIFDFDVKENSHEIRMDVRNQPRSISILRIPPTNGRIVSHMGQGEHSVSVFGSVELMQLDASAVYSLLRALNRPQISSAVTELQEGTKAIQGHINDMFGNTSAPTPKETSPPPSTSNLVYTIHLTLAGIEVFGKTPLVSEKDPTACLSFALDRVHVEVANRHESHGPILAQPELHVNLRQILIDVQKGRDSEMRSCGSLALGALISANTRTTEDGKEERSFNFRSDGLIINLSPETVSTVVAALGYMGDKIKDLDTSRELEYLRKIRQTRPRIAINDQEEVEEPDIIDSFLSSIVYRFEVRDTQICWLVGDPSDDLMPLAGSKEDLILSVQLVSFGTRQTKSARLTIENFQLQMVPPGQDKSLRSLHSALLPEVVFNIAYVSNPNTRRMAFQAVGKSLDLRLTSGFIIPAAILNDSIGLSIKNVQRASQNWITGTAAAKVDKVEKVEEPAPPGRSIFGTKRLESLLVDADFSGAVVYVSGKKPTDVLRGNTRTGRPSLAGKYGQFSTDDSGSSTVLRTPGLAWKFEYRDSGREDPSLYGEIKIDASSNILYPSVVPLIMDMTTSVKEVVSKDTDAPAVKTPAAAKTKPGNEDNILTADPNAVIGRLKLNLGLRICRQEFSLSCQPIARVAATTCFDDIYFTVNTVRSVEQGNFFSISGAFSKLQASVQHVYSRESTGSFDVDSIVLSLMNSKHVSGTSGVSAILKVSPMNVSINAKQLQDFLLFREIWYPSELRNTTTAPVAKLNTEASQGHLVQRYQQVAATAAFPWTATISIASLNVSVDMGQAIGKSVFAIKEFWVSSKKTSDWEQNLCLGFESIGIDCTGRLSGFIALNKFQLRTSIQWPEREAALNETPLVQASVGFSQFRVKAAFDYQAFLVADITSLQLLMYNVRRSLEGSGDRLVAIFDGDAVQVFGTTTSAAQGVALYQAVQKLIQERRANFEMSLQEIEKFMRRRSYGSSAVSPHLTSMPKFQAEDTLSKSPISLDTDVVVTLKALNLGVFPSTFSDHQVFKMEALDAEARFAASIEHRRVHSILGLTLGQLRIGLASVRNIEAPKTLSEISVEDVVERATGSRGGTILKVPKVGAVMQTWQTPNRNRIDYIFKSAFEGKVEVGWNYSRISYIRGMWANHAKSLEQTWGKELPLTAIKVTGVPDTEEQQAGGSSQQKITAEVNVPQSKYDYVALEPPIIETPQLRDMGEATPPLEWIGLHRDRLPNLTHQIVIVALLELAGEVEDAYSKILGSFTIEEIRGLMDKPTNVRNMSVIAHVDHGKSTLTDSLLSKAGIISTAKAGDARATDTRADEQERGITIKSTAISLYHGVDPEDVKDIANQKTDGTDFLINLIDSPGHVDFSSEVTAALRVTDGALVVVDTVEGVCVQTETVLRQALGERIKPVVIINKVDRALLELQVSKEDLYQSFSRTIESVNVIISTYFDKSLGDVQVYPYKGTIAFGSGLHGWAFTVRQFAVRYAKKFGVDRNKMMERLWGDNYFNPHTKKWTNKGTHDGKPLERAFNQFILDPIFKIFSAVMNFKTDEVTTLLQKLDLKLATEDKDKEGKQLLKAVMRTFLPAADALLEMMILHLPSPVTAQKYRAETLYEGPSDDEAAIAIRDCDPKGPLMLYVSKMVPTSDKGRFYAFGRVFAGTVRSGLKVRIQGPNYTPGKKEDLFIKAIQRTVLMMGGKVEAIDDMPAGNIVGLVGIDQFLLKSGTLTTSDTAHNLKVMKFSVSPVVQRSVQVKNAQDLPKLVEGLKRLSKSDPCVLTYTSESGEHVVAGAGELHLEICLNDLQNDHAGVPLIISDPVVQYRETVASKSSMTALSKSPNKHNRLYMIAEPIDEELSKEIEAGKISPRDDFKARARILADDFGWDVTDARKIWTFGPDTTGANLLVDQTKAVQYLNEIKDSVVSGFQWATREGPVAEEPMRSVRWNVMDVTLHADAIHRGGGQIIPTARRVLYAAALLAEPALLEPVFLVEIQVPEQAMGGVYGVLTRRRGHVFAEEQRPGTPLFTIKAYLPVMESFGFNGDLRQATSGQAFPQSVFDHWQVLPGGSPLDATSKVGQVVQEMRKRKGLKVEVPGVDNDSPLLKAWLMNKLPEVSDTETDILADYILALLASQEGDAEQIRAACEAELPQFLNTDTAPEFVDELFRIIEHKSYLPGAPPPPPKLRPTAASFAPLNAPTAPSDLLPQTGSRKRSYHERGDVSASDDRGFGYGEERAYKQPRRGPWDTRTSTPRGNGGPDEYPSQPYAAASLQQPPPEAGAYDPNYPQPPTGPQGWRDVPPQMPVYPQAPPYGPTPGQRRSRQRCRDFATKGYCSRGNSCQYDHGIEPIWVPPSGPSGPPQFEGFDARDAAMMMSKNFQAMQQLMEAFNAEHGGRSSKRGRQGTKGRRRQNRASFSAEGPVHDKTKTTIVVENIPDEHFSEEAIRDFFSEFGNIEEVSLQPNRRIAIIKYDSWKSANAAYRSPKVIFDNRFVRVFWHMDEADRLAAATGASNTDGGGEQHPPEPEFDMEEFLRKQEEAQRLYEEKLQKKKELDKQRQELEQRQRELLARHREEQQKLQAKLGSKYGGAGDDEPGSLNSALRAQLAALEDEAKLLGLDPSETDEPTPWYASGRGRGRGRGGFRGRGFAPRGRGSYRGGYRGDVHAAYAAYSLDNRPRTVSVTGVDFTSSGKDEALRQHLLGVGEFTDINTTPSKTQITFKDRKTAEKFYYGLSNQEIPGVDGQVELSWVATPLAPVKTATENGMFKPEPVDQDVAIGNAAPNGSSAITLDQQPEQQPEMDYDVADDDDWGVQ</sequence>
<dbReference type="GO" id="GO:0016020">
    <property type="term" value="C:membrane"/>
    <property type="evidence" value="ECO:0007669"/>
    <property type="project" value="InterPro"/>
</dbReference>
<keyword evidence="16" id="KW-0812">Transmembrane</keyword>
<feature type="region of interest" description="Disordered" evidence="15">
    <location>
        <begin position="4578"/>
        <end position="4610"/>
    </location>
</feature>
<comment type="function">
    <text evidence="10">Catalyzes the GTP-dependent ribosomal translocation step during translation elongation. During this step, the ribosome changes from the pre-translocational (PRE) to the post-translocational (POST) state as the newly formed A-site-bound peptidyl-tRNA and P-site-bound deacylated tRNA move to the P and E sites, respectively. Catalyzes the coordinated movement of the two tRNA molecules, the mRNA and conformational changes in the ribosome.</text>
</comment>
<dbReference type="InterPro" id="IPR020568">
    <property type="entry name" value="Ribosomal_Su5_D2-typ_SF"/>
</dbReference>
<feature type="domain" description="C3H1-type" evidence="18">
    <location>
        <begin position="4281"/>
        <end position="4309"/>
    </location>
</feature>
<keyword evidence="21" id="KW-1185">Reference proteome</keyword>
<dbReference type="PRINTS" id="PR00315">
    <property type="entry name" value="ELONGATNFCT"/>
</dbReference>
<dbReference type="Gene3D" id="3.30.70.330">
    <property type="match status" value="1"/>
</dbReference>
<evidence type="ECO:0000259" key="18">
    <source>
        <dbReference type="PROSITE" id="PS50103"/>
    </source>
</evidence>
<dbReference type="InterPro" id="IPR012677">
    <property type="entry name" value="Nucleotide-bd_a/b_plait_sf"/>
</dbReference>
<accession>A0A9P6HXG1</accession>
<dbReference type="NCBIfam" id="TIGR00231">
    <property type="entry name" value="small_GTP"/>
    <property type="match status" value="1"/>
</dbReference>
<evidence type="ECO:0000256" key="7">
    <source>
        <dbReference type="ARBA" id="ARBA00022801"/>
    </source>
</evidence>
<dbReference type="GeneID" id="62168212"/>
<dbReference type="InterPro" id="IPR004161">
    <property type="entry name" value="EFTu-like_2"/>
</dbReference>
<comment type="caution">
    <text evidence="20">The sequence shown here is derived from an EMBL/GenBank/DDBJ whole genome shotgun (WGS) entry which is preliminary data.</text>
</comment>
<dbReference type="GO" id="GO:0003723">
    <property type="term" value="F:RNA binding"/>
    <property type="evidence" value="ECO:0007669"/>
    <property type="project" value="UniProtKB-UniRule"/>
</dbReference>
<gene>
    <name evidence="20" type="ORF">CkaCkLH20_12425</name>
</gene>
<evidence type="ECO:0000256" key="6">
    <source>
        <dbReference type="ARBA" id="ARBA00022768"/>
    </source>
</evidence>
<dbReference type="InterPro" id="IPR031157">
    <property type="entry name" value="G_TR_CS"/>
</dbReference>
<dbReference type="EMBL" id="JAATWM020000059">
    <property type="protein sequence ID" value="KAF9870066.1"/>
    <property type="molecule type" value="Genomic_DNA"/>
</dbReference>
<organism evidence="20 21">
    <name type="scientific">Colletotrichum karsti</name>
    <dbReference type="NCBI Taxonomy" id="1095194"/>
    <lineage>
        <taxon>Eukaryota</taxon>
        <taxon>Fungi</taxon>
        <taxon>Dikarya</taxon>
        <taxon>Ascomycota</taxon>
        <taxon>Pezizomycotina</taxon>
        <taxon>Sordariomycetes</taxon>
        <taxon>Hypocreomycetidae</taxon>
        <taxon>Glomerellales</taxon>
        <taxon>Glomerellaceae</taxon>
        <taxon>Colletotrichum</taxon>
        <taxon>Colletotrichum boninense species complex</taxon>
    </lineage>
</organism>
<evidence type="ECO:0000256" key="2">
    <source>
        <dbReference type="ARBA" id="ARBA00017891"/>
    </source>
</evidence>
<dbReference type="FunFam" id="3.30.70.240:FF:000003">
    <property type="entry name" value="Translation elongation factor 2"/>
    <property type="match status" value="1"/>
</dbReference>
<dbReference type="GO" id="GO:0003924">
    <property type="term" value="F:GTPase activity"/>
    <property type="evidence" value="ECO:0007669"/>
    <property type="project" value="InterPro"/>
</dbReference>
<dbReference type="Pfam" id="PF01480">
    <property type="entry name" value="PWI"/>
    <property type="match status" value="1"/>
</dbReference>
<dbReference type="GO" id="GO:0006397">
    <property type="term" value="P:mRNA processing"/>
    <property type="evidence" value="ECO:0007669"/>
    <property type="project" value="UniProtKB-KW"/>
</dbReference>
<dbReference type="Gene3D" id="3.30.70.240">
    <property type="match status" value="1"/>
</dbReference>
<dbReference type="GO" id="GO:0008270">
    <property type="term" value="F:zinc ion binding"/>
    <property type="evidence" value="ECO:0007669"/>
    <property type="project" value="UniProtKB-KW"/>
</dbReference>
<keyword evidence="8" id="KW-0648">Protein biosynthesis</keyword>
<dbReference type="SMART" id="SM00889">
    <property type="entry name" value="EFG_IV"/>
    <property type="match status" value="1"/>
</dbReference>
<keyword evidence="5" id="KW-0547">Nucleotide-binding</keyword>
<keyword evidence="6" id="KW-0251">Elongation factor</keyword>
<dbReference type="Gene3D" id="3.40.50.300">
    <property type="entry name" value="P-loop containing nucleotide triphosphate hydrolases"/>
    <property type="match status" value="1"/>
</dbReference>
<dbReference type="RefSeq" id="XP_038739527.1">
    <property type="nucleotide sequence ID" value="XM_038895138.1"/>
</dbReference>
<keyword evidence="16" id="KW-1133">Transmembrane helix</keyword>
<comment type="catalytic activity">
    <reaction evidence="12">
        <text>GTP + H2O = GDP + phosphate + H(+)</text>
        <dbReference type="Rhea" id="RHEA:19669"/>
        <dbReference type="ChEBI" id="CHEBI:15377"/>
        <dbReference type="ChEBI" id="CHEBI:15378"/>
        <dbReference type="ChEBI" id="CHEBI:37565"/>
        <dbReference type="ChEBI" id="CHEBI:43474"/>
        <dbReference type="ChEBI" id="CHEBI:58189"/>
    </reaction>
    <physiologicalReaction direction="left-to-right" evidence="12">
        <dbReference type="Rhea" id="RHEA:19670"/>
    </physiologicalReaction>
</comment>
<dbReference type="Proteomes" id="UP000781932">
    <property type="component" value="Unassembled WGS sequence"/>
</dbReference>
<evidence type="ECO:0000256" key="14">
    <source>
        <dbReference type="PROSITE-ProRule" id="PRU00723"/>
    </source>
</evidence>
<evidence type="ECO:0000256" key="3">
    <source>
        <dbReference type="ARBA" id="ARBA00022490"/>
    </source>
</evidence>
<dbReference type="Gene3D" id="3.30.230.10">
    <property type="match status" value="1"/>
</dbReference>
<feature type="region of interest" description="Disordered" evidence="15">
    <location>
        <begin position="4137"/>
        <end position="4286"/>
    </location>
</feature>
<dbReference type="Pfam" id="PF21678">
    <property type="entry name" value="Csf1_N"/>
    <property type="match status" value="2"/>
</dbReference>
<dbReference type="InterPro" id="IPR009000">
    <property type="entry name" value="Transl_B-barrel_sf"/>
</dbReference>
<dbReference type="InterPro" id="IPR027417">
    <property type="entry name" value="P-loop_NTPase"/>
</dbReference>
<feature type="compositionally biased region" description="Pro residues" evidence="15">
    <location>
        <begin position="4263"/>
        <end position="4276"/>
    </location>
</feature>
<keyword evidence="16" id="KW-0472">Membrane</keyword>
<dbReference type="Pfam" id="PF00642">
    <property type="entry name" value="zf-CCCH"/>
    <property type="match status" value="1"/>
</dbReference>
<dbReference type="InterPro" id="IPR000640">
    <property type="entry name" value="EFG_V-like"/>
</dbReference>
<dbReference type="InterPro" id="IPR048636">
    <property type="entry name" value="Csf1_N"/>
</dbReference>
<evidence type="ECO:0000256" key="11">
    <source>
        <dbReference type="ARBA" id="ARBA00043866"/>
    </source>
</evidence>
<dbReference type="GO" id="GO:0005525">
    <property type="term" value="F:GTP binding"/>
    <property type="evidence" value="ECO:0007669"/>
    <property type="project" value="UniProtKB-KW"/>
</dbReference>
<keyword evidence="13" id="KW-0694">RNA-binding</keyword>